<accession>A0AA41Q697</accession>
<dbReference type="RefSeq" id="WP_235056402.1">
    <property type="nucleotide sequence ID" value="NZ_JAKFHA010000026.1"/>
</dbReference>
<evidence type="ECO:0000313" key="2">
    <source>
        <dbReference type="Proteomes" id="UP001165378"/>
    </source>
</evidence>
<dbReference type="EMBL" id="JAKFHA010000026">
    <property type="protein sequence ID" value="MCF2531755.1"/>
    <property type="molecule type" value="Genomic_DNA"/>
</dbReference>
<organism evidence="1 2">
    <name type="scientific">Yinghuangia soli</name>
    <dbReference type="NCBI Taxonomy" id="2908204"/>
    <lineage>
        <taxon>Bacteria</taxon>
        <taxon>Bacillati</taxon>
        <taxon>Actinomycetota</taxon>
        <taxon>Actinomycetes</taxon>
        <taxon>Kitasatosporales</taxon>
        <taxon>Streptomycetaceae</taxon>
        <taxon>Yinghuangia</taxon>
    </lineage>
</organism>
<evidence type="ECO:0000313" key="1">
    <source>
        <dbReference type="EMBL" id="MCF2531755.1"/>
    </source>
</evidence>
<sequence>MTVIAGWLTNRGDPAGGQTRAGTRLLALGAGYPTAATAVRSGLLPGGSPCQVTGSGMTVTVAIGRGMMQGSAAAGAYPVAVTAPDAVVVTNGDPSNPRRDIVGIRVYDSLVDGSGFYKAQVEILQGAAAPSPVDPTPPVGAVWLPLARLRIPAGASAGSPPTWGSIIDDLRTYTVGPGGVLPDPANTAVGAYTDQVRMRSNRLERWSGSAWVECDLPSAITADAYADWIPTWSSSLGSVAIADGYMYGKSHRVARMANGYLKFKIGPSTNVGSAGGQWRWTIPYAARVFIDTDDVTVGSARAFRPGISNYIGVVMLNRPGGYFYIAGNAANAWGNGTGPWPSTPTNGDIVTFQYSYETAA</sequence>
<protein>
    <submittedName>
        <fullName evidence="1">Uncharacterized protein</fullName>
    </submittedName>
</protein>
<name>A0AA41Q697_9ACTN</name>
<proteinExistence type="predicted"/>
<dbReference type="AlphaFoldDB" id="A0AA41Q697"/>
<keyword evidence="2" id="KW-1185">Reference proteome</keyword>
<reference evidence="1" key="1">
    <citation type="submission" date="2022-01" db="EMBL/GenBank/DDBJ databases">
        <title>Genome-Based Taxonomic Classification of the Phylum Actinobacteria.</title>
        <authorList>
            <person name="Gao Y."/>
        </authorList>
    </citation>
    <scope>NUCLEOTIDE SEQUENCE</scope>
    <source>
        <strain evidence="1">KLBMP 8922</strain>
    </source>
</reference>
<gene>
    <name evidence="1" type="ORF">LZ495_31685</name>
</gene>
<comment type="caution">
    <text evidence="1">The sequence shown here is derived from an EMBL/GenBank/DDBJ whole genome shotgun (WGS) entry which is preliminary data.</text>
</comment>
<dbReference type="Proteomes" id="UP001165378">
    <property type="component" value="Unassembled WGS sequence"/>
</dbReference>